<feature type="signal peptide" evidence="1">
    <location>
        <begin position="1"/>
        <end position="21"/>
    </location>
</feature>
<evidence type="ECO:0000256" key="1">
    <source>
        <dbReference type="SAM" id="SignalP"/>
    </source>
</evidence>
<organism evidence="2 3">
    <name type="scientific">Tenacibaculum vairaonense</name>
    <dbReference type="NCBI Taxonomy" id="3137860"/>
    <lineage>
        <taxon>Bacteria</taxon>
        <taxon>Pseudomonadati</taxon>
        <taxon>Bacteroidota</taxon>
        <taxon>Flavobacteriia</taxon>
        <taxon>Flavobacteriales</taxon>
        <taxon>Flavobacteriaceae</taxon>
        <taxon>Tenacibaculum</taxon>
    </lineage>
</organism>
<sequence length="825" mass="94582">MKTISKKVLLLFLLTSFSIFSQITGKVTNTKQEPLPFVSVYLENSVTGTTTNNNGDYNLEIKHKGKHTIIFQFLGFKTVKKSIDVSKSPYTLNVTLQEEQVSLEEVEINTKENPANRIIRNTIANKDQNTDKLGKYTADFYSRGLFKIKDAPETFLGMDVGDFGGGLDSTRTGVIYLSETISKIKYQKNPKNFNEYIIASKVSGKDNGISFNQADDVNFNFYENSFELADIKMISPIANGAFGYYNYKLSGTFYDKNGRLINKIKLLPKREKDRVFNGFIYIVEDDWAIYGADVYISGKQVGIPMIKDLKIKQNYNFDPSTKSWPIVTQIIDFKAGLLGFNFDGRFTATYSNYNLEPTFSSKSFTNEVLAFSENATKKDSAYWNTIRPMPLTKEEIKDYKVKDSIKTIRSSKKYLDSVDTGMNKFNILNILTGYTYSNTYKKWSIDVSSPIEKLSFNTVQGWNTGIDVNFSKQLNETGKNLDVGLKTDYGFSDKRARTTGHFSYKWNNISYPKLQLSGGVTTTQFNSKKPISRFWNTISSVFFERNYLKLYEKTFAKATYSQELTNGLHLFTGLEYADRNPLFNTTSYVMFPQEDVNYTSNNPLQPNNFNTPSFIAHKMWTFDLGFSIQFGQKYLSYPNRKININNKKYPSLYIGYKKNFGSGNEAWDSDVVFSQINQQVSLDNWGDFKYRVKGGLFLEKKDIPFMDYAHFNSNRLTVAPQNNYLNGFLLLPYYTLSTNDRYSEMHAEQNFRGALLNKIPLINQLNYHLVIGAKALFTKENKPYSEFSIGLDNIGIGEWNILRVDFVQSNFNGRKENTILFGIKL</sequence>
<dbReference type="SUPFAM" id="SSF49464">
    <property type="entry name" value="Carboxypeptidase regulatory domain-like"/>
    <property type="match status" value="1"/>
</dbReference>
<feature type="chain" id="PRO_5046612695" evidence="1">
    <location>
        <begin position="22"/>
        <end position="825"/>
    </location>
</feature>
<dbReference type="Pfam" id="PF13715">
    <property type="entry name" value="CarbopepD_reg_2"/>
    <property type="match status" value="1"/>
</dbReference>
<dbReference type="RefSeq" id="WP_348739685.1">
    <property type="nucleotide sequence ID" value="NZ_CAXJRC010000043.1"/>
</dbReference>
<dbReference type="Proteomes" id="UP001497602">
    <property type="component" value="Unassembled WGS sequence"/>
</dbReference>
<dbReference type="EMBL" id="CAXJRC010000043">
    <property type="protein sequence ID" value="CAL2108136.1"/>
    <property type="molecule type" value="Genomic_DNA"/>
</dbReference>
<keyword evidence="3" id="KW-1185">Reference proteome</keyword>
<evidence type="ECO:0000313" key="2">
    <source>
        <dbReference type="EMBL" id="CAL2108136.1"/>
    </source>
</evidence>
<name>A0ABM9PQS6_9FLAO</name>
<keyword evidence="1" id="KW-0732">Signal</keyword>
<proteinExistence type="predicted"/>
<accession>A0ABM9PQS6</accession>
<dbReference type="Gene3D" id="2.60.40.1120">
    <property type="entry name" value="Carboxypeptidase-like, regulatory domain"/>
    <property type="match status" value="1"/>
</dbReference>
<dbReference type="InterPro" id="IPR008969">
    <property type="entry name" value="CarboxyPept-like_regulatory"/>
</dbReference>
<gene>
    <name evidence="2" type="ORF">T190115A13A_60131</name>
</gene>
<comment type="caution">
    <text evidence="2">The sequence shown here is derived from an EMBL/GenBank/DDBJ whole genome shotgun (WGS) entry which is preliminary data.</text>
</comment>
<dbReference type="InterPro" id="IPR043741">
    <property type="entry name" value="DUF5686"/>
</dbReference>
<evidence type="ECO:0000313" key="3">
    <source>
        <dbReference type="Proteomes" id="UP001497602"/>
    </source>
</evidence>
<protein>
    <submittedName>
        <fullName evidence="2">CarboxypepD_reg-like domain-containing protein</fullName>
    </submittedName>
</protein>
<dbReference type="Pfam" id="PF18939">
    <property type="entry name" value="DUF5686"/>
    <property type="match status" value="1"/>
</dbReference>
<reference evidence="2 3" key="1">
    <citation type="submission" date="2024-05" db="EMBL/GenBank/DDBJ databases">
        <authorList>
            <person name="Duchaud E."/>
        </authorList>
    </citation>
    <scope>NUCLEOTIDE SEQUENCE [LARGE SCALE GENOMIC DNA]</scope>
    <source>
        <strain evidence="2">Ena-SAMPLE-TAB-13-05-2024-13:56:06:370-140305</strain>
    </source>
</reference>